<protein>
    <submittedName>
        <fullName evidence="3">Reverse transcriptase domain-containing protein</fullName>
    </submittedName>
</protein>
<dbReference type="Proteomes" id="UP000275846">
    <property type="component" value="Unassembled WGS sequence"/>
</dbReference>
<reference evidence="1 2" key="2">
    <citation type="submission" date="2018-11" db="EMBL/GenBank/DDBJ databases">
        <authorList>
            <consortium name="Pathogen Informatics"/>
        </authorList>
    </citation>
    <scope>NUCLEOTIDE SEQUENCE [LARGE SCALE GENOMIC DNA]</scope>
    <source>
        <strain evidence="1 2">NST_G2</strain>
    </source>
</reference>
<name>A0A183T6U3_SCHSO</name>
<organism evidence="3">
    <name type="scientific">Schistocephalus solidus</name>
    <name type="common">Tapeworm</name>
    <dbReference type="NCBI Taxonomy" id="70667"/>
    <lineage>
        <taxon>Eukaryota</taxon>
        <taxon>Metazoa</taxon>
        <taxon>Spiralia</taxon>
        <taxon>Lophotrochozoa</taxon>
        <taxon>Platyhelminthes</taxon>
        <taxon>Cestoda</taxon>
        <taxon>Eucestoda</taxon>
        <taxon>Diphyllobothriidea</taxon>
        <taxon>Diphyllobothriidae</taxon>
        <taxon>Schistocephalus</taxon>
    </lineage>
</organism>
<accession>A0A183T6U3</accession>
<evidence type="ECO:0000313" key="3">
    <source>
        <dbReference type="WBParaSite" id="SSLN_0001264801-mRNA-1"/>
    </source>
</evidence>
<evidence type="ECO:0000313" key="2">
    <source>
        <dbReference type="Proteomes" id="UP000275846"/>
    </source>
</evidence>
<evidence type="ECO:0000313" key="1">
    <source>
        <dbReference type="EMBL" id="VDL98576.1"/>
    </source>
</evidence>
<dbReference type="WBParaSite" id="SSLN_0001264801-mRNA-1">
    <property type="protein sequence ID" value="SSLN_0001264801-mRNA-1"/>
    <property type="gene ID" value="SSLN_0001264801"/>
</dbReference>
<dbReference type="AlphaFoldDB" id="A0A183T6U3"/>
<reference evidence="3" key="1">
    <citation type="submission" date="2016-06" db="UniProtKB">
        <authorList>
            <consortium name="WormBaseParasite"/>
        </authorList>
    </citation>
    <scope>IDENTIFICATION</scope>
</reference>
<proteinExistence type="predicted"/>
<dbReference type="OrthoDB" id="425014at2759"/>
<keyword evidence="2" id="KW-1185">Reference proteome</keyword>
<dbReference type="EMBL" id="UYSU01037091">
    <property type="protein sequence ID" value="VDL98576.1"/>
    <property type="molecule type" value="Genomic_DNA"/>
</dbReference>
<sequence length="69" mass="7512">MVRQLHDGMTARVTDNGMELKAFAVPNGVKQGSVLAPTQFSQMFSAMLMDTYREEQPGSASPAELMGTF</sequence>
<gene>
    <name evidence="1" type="ORF">SSLN_LOCUS12191</name>
</gene>